<accession>A0ACC2VWL7</accession>
<proteinExistence type="predicted"/>
<evidence type="ECO:0000313" key="1">
    <source>
        <dbReference type="EMBL" id="KAJ9103260.1"/>
    </source>
</evidence>
<protein>
    <submittedName>
        <fullName evidence="1">Uncharacterized protein</fullName>
    </submittedName>
</protein>
<dbReference type="EMBL" id="JASBWT010000007">
    <property type="protein sequence ID" value="KAJ9103260.1"/>
    <property type="molecule type" value="Genomic_DNA"/>
</dbReference>
<reference evidence="1" key="1">
    <citation type="submission" date="2023-04" db="EMBL/GenBank/DDBJ databases">
        <title>Draft Genome sequencing of Naganishia species isolated from polar environments using Oxford Nanopore Technology.</title>
        <authorList>
            <person name="Leo P."/>
            <person name="Venkateswaran K."/>
        </authorList>
    </citation>
    <scope>NUCLEOTIDE SEQUENCE</scope>
    <source>
        <strain evidence="1">MNA-CCFEE 5423</strain>
    </source>
</reference>
<comment type="caution">
    <text evidence="1">The sequence shown here is derived from an EMBL/GenBank/DDBJ whole genome shotgun (WGS) entry which is preliminary data.</text>
</comment>
<gene>
    <name evidence="1" type="ORF">QFC21_002683</name>
</gene>
<evidence type="ECO:0000313" key="2">
    <source>
        <dbReference type="Proteomes" id="UP001227268"/>
    </source>
</evidence>
<name>A0ACC2VWL7_9TREE</name>
<organism evidence="1 2">
    <name type="scientific">Naganishia friedmannii</name>
    <dbReference type="NCBI Taxonomy" id="89922"/>
    <lineage>
        <taxon>Eukaryota</taxon>
        <taxon>Fungi</taxon>
        <taxon>Dikarya</taxon>
        <taxon>Basidiomycota</taxon>
        <taxon>Agaricomycotina</taxon>
        <taxon>Tremellomycetes</taxon>
        <taxon>Filobasidiales</taxon>
        <taxon>Filobasidiaceae</taxon>
        <taxon>Naganishia</taxon>
    </lineage>
</organism>
<dbReference type="Proteomes" id="UP001227268">
    <property type="component" value="Unassembled WGS sequence"/>
</dbReference>
<keyword evidence="2" id="KW-1185">Reference proteome</keyword>
<sequence length="237" mass="26492">MIKKLPTVILGNGFELHCQRLLQQQMRMSVVRIGGKGDGGIDLRGWWSIPDARHILADDKPAVLRRIRVLAQCKAEKKPPGPRLIREMEGVARREYDLLKEESHSHRLTESGDTASPGPSIVSEPVVALLCSSSGFSPAAVVEANRSRTPMLLLHIPFDYQEILLSTPDPMTSAVDHELLERMPTTVQGAFWNAALMGSRGLLGDGWELRKEFSQNRCICMANPYDIPYDDLFFSVR</sequence>